<dbReference type="InParanoid" id="G0PMR6"/>
<dbReference type="GO" id="GO:0004758">
    <property type="term" value="F:serine C-palmitoyltransferase activity"/>
    <property type="evidence" value="ECO:0007669"/>
    <property type="project" value="TreeGrafter"/>
</dbReference>
<protein>
    <recommendedName>
        <fullName evidence="8">Aminotransferase class I/classII large domain-containing protein</fullName>
    </recommendedName>
</protein>
<dbReference type="EMBL" id="GL381490">
    <property type="protein sequence ID" value="EGT38404.1"/>
    <property type="molecule type" value="Genomic_DNA"/>
</dbReference>
<keyword evidence="7" id="KW-0472">Membrane</keyword>
<feature type="domain" description="Aminotransferase class I/classII large" evidence="8">
    <location>
        <begin position="140"/>
        <end position="502"/>
    </location>
</feature>
<dbReference type="InterPro" id="IPR015421">
    <property type="entry name" value="PyrdxlP-dep_Trfase_major"/>
</dbReference>
<feature type="transmembrane region" description="Helical" evidence="7">
    <location>
        <begin position="40"/>
        <end position="63"/>
    </location>
</feature>
<comment type="similarity">
    <text evidence="2 6">Belongs to the class-II pyridoxal-phosphate-dependent aminotransferase family.</text>
</comment>
<dbReference type="InterPro" id="IPR050087">
    <property type="entry name" value="AON_synthase_class-II"/>
</dbReference>
<evidence type="ECO:0000256" key="1">
    <source>
        <dbReference type="ARBA" id="ARBA00001933"/>
    </source>
</evidence>
<dbReference type="Gene3D" id="3.40.640.10">
    <property type="entry name" value="Type I PLP-dependent aspartate aminotransferase-like (Major domain)"/>
    <property type="match status" value="1"/>
</dbReference>
<dbReference type="GO" id="GO:0016020">
    <property type="term" value="C:membrane"/>
    <property type="evidence" value="ECO:0007669"/>
    <property type="project" value="GOC"/>
</dbReference>
<dbReference type="PANTHER" id="PTHR13693:SF54">
    <property type="entry name" value="SERINE PALMITOYLTRANSFERASE 3"/>
    <property type="match status" value="1"/>
</dbReference>
<dbReference type="HOGENOM" id="CLU_015846_7_2_1"/>
<dbReference type="STRING" id="135651.G0PMR6"/>
<proteinExistence type="inferred from homology"/>
<evidence type="ECO:0000313" key="9">
    <source>
        <dbReference type="EMBL" id="EGT38404.1"/>
    </source>
</evidence>
<dbReference type="Pfam" id="PF00155">
    <property type="entry name" value="Aminotran_1_2"/>
    <property type="match status" value="1"/>
</dbReference>
<keyword evidence="4 6" id="KW-0663">Pyridoxal phosphate</keyword>
<evidence type="ECO:0000313" key="10">
    <source>
        <dbReference type="Proteomes" id="UP000008068"/>
    </source>
</evidence>
<dbReference type="InterPro" id="IPR015424">
    <property type="entry name" value="PyrdxlP-dep_Trfase"/>
</dbReference>
<evidence type="ECO:0000259" key="8">
    <source>
        <dbReference type="Pfam" id="PF00155"/>
    </source>
</evidence>
<name>G0PMR6_CAEBE</name>
<keyword evidence="3" id="KW-0808">Transferase</keyword>
<dbReference type="InterPro" id="IPR001917">
    <property type="entry name" value="Aminotrans_II_pyridoxalP_BS"/>
</dbReference>
<comment type="cofactor">
    <cofactor evidence="1 6">
        <name>pyridoxal 5'-phosphate</name>
        <dbReference type="ChEBI" id="CHEBI:597326"/>
    </cofactor>
</comment>
<accession>G0PMR6</accession>
<dbReference type="SUPFAM" id="SSF53383">
    <property type="entry name" value="PLP-dependent transferases"/>
    <property type="match status" value="1"/>
</dbReference>
<sequence length="520" mass="57980">MECRNIHLCSRAHLTLKVSKNVKILTEKCTKQDQCPKPAFYVFFWVKINIMMMLLGAMVATLMDKWGLAKTKRRKDDPRLADFAPLGNSFDATYTDHIYRQSTDVVNRPISGVPGAIVRLKDRYSDDHGWTQKYTGSETEVINLGSYNYLGFSHRSGVCAEAAAQYIDKFGINCGGSRQEQGNHLVHKSVDRTIAEYLRVEDAIVFPMGFATNSMNIPSLVDEGSLILSDRLNHASLVTGCRLSGANTLVFKHSDAKDCEKKLRDALCDVSPKTGKKYNKVLIIIEGIYSMEGTIVDLPSFIAIKKKYNCYLFLDEAHSIGAVGPTGRGVAEYWGCNPKDIDIMMGTLTKSFASAGGYMGGSKKVIDHIRRHSAGTVYGVTMSPPLIAQVETAVTVTFIIGIDNLKSCSRLCAEKTERISAVKKPFNFSRTLDISGRNFVNVAFWFTEMMIVRCEFSRRMLKHNIGIVAVGYPATPLLEARVRFCLSADHTREHLDYILEALEQVGEETNTFYGTKITDE</sequence>
<dbReference type="PROSITE" id="PS00599">
    <property type="entry name" value="AA_TRANSFER_CLASS_2"/>
    <property type="match status" value="1"/>
</dbReference>
<dbReference type="GO" id="GO:0046512">
    <property type="term" value="P:sphingosine biosynthetic process"/>
    <property type="evidence" value="ECO:0007669"/>
    <property type="project" value="TreeGrafter"/>
</dbReference>
<dbReference type="GO" id="GO:0046513">
    <property type="term" value="P:ceramide biosynthetic process"/>
    <property type="evidence" value="ECO:0007669"/>
    <property type="project" value="TreeGrafter"/>
</dbReference>
<dbReference type="CDD" id="cd06454">
    <property type="entry name" value="KBL_like"/>
    <property type="match status" value="1"/>
</dbReference>
<dbReference type="AlphaFoldDB" id="G0PMR6"/>
<evidence type="ECO:0000256" key="7">
    <source>
        <dbReference type="SAM" id="Phobius"/>
    </source>
</evidence>
<evidence type="ECO:0000256" key="6">
    <source>
        <dbReference type="RuleBase" id="RU003693"/>
    </source>
</evidence>
<keyword evidence="7" id="KW-1133">Transmembrane helix</keyword>
<keyword evidence="10" id="KW-1185">Reference proteome</keyword>
<evidence type="ECO:0000256" key="3">
    <source>
        <dbReference type="ARBA" id="ARBA00022679"/>
    </source>
</evidence>
<evidence type="ECO:0000256" key="5">
    <source>
        <dbReference type="ARBA" id="ARBA00023315"/>
    </source>
</evidence>
<evidence type="ECO:0000256" key="2">
    <source>
        <dbReference type="ARBA" id="ARBA00008392"/>
    </source>
</evidence>
<gene>
    <name evidence="9" type="ORF">CAEBREN_29136</name>
</gene>
<dbReference type="InterPro" id="IPR015422">
    <property type="entry name" value="PyrdxlP-dep_Trfase_small"/>
</dbReference>
<evidence type="ECO:0000256" key="4">
    <source>
        <dbReference type="ARBA" id="ARBA00022898"/>
    </source>
</evidence>
<dbReference type="PANTHER" id="PTHR13693">
    <property type="entry name" value="CLASS II AMINOTRANSFERASE/8-AMINO-7-OXONONANOATE SYNTHASE"/>
    <property type="match status" value="1"/>
</dbReference>
<dbReference type="InterPro" id="IPR004839">
    <property type="entry name" value="Aminotransferase_I/II_large"/>
</dbReference>
<reference evidence="10" key="1">
    <citation type="submission" date="2011-07" db="EMBL/GenBank/DDBJ databases">
        <authorList>
            <consortium name="Caenorhabditis brenneri Sequencing and Analysis Consortium"/>
            <person name="Wilson R.K."/>
        </authorList>
    </citation>
    <scope>NUCLEOTIDE SEQUENCE [LARGE SCALE GENOMIC DNA]</scope>
    <source>
        <strain evidence="10">PB2801</strain>
    </source>
</reference>
<keyword evidence="5" id="KW-0012">Acyltransferase</keyword>
<organism evidence="10">
    <name type="scientific">Caenorhabditis brenneri</name>
    <name type="common">Nematode worm</name>
    <dbReference type="NCBI Taxonomy" id="135651"/>
    <lineage>
        <taxon>Eukaryota</taxon>
        <taxon>Metazoa</taxon>
        <taxon>Ecdysozoa</taxon>
        <taxon>Nematoda</taxon>
        <taxon>Chromadorea</taxon>
        <taxon>Rhabditida</taxon>
        <taxon>Rhabditina</taxon>
        <taxon>Rhabditomorpha</taxon>
        <taxon>Rhabditoidea</taxon>
        <taxon>Rhabditidae</taxon>
        <taxon>Peloderinae</taxon>
        <taxon>Caenorhabditis</taxon>
    </lineage>
</organism>
<dbReference type="OrthoDB" id="65434at2759"/>
<dbReference type="Proteomes" id="UP000008068">
    <property type="component" value="Unassembled WGS sequence"/>
</dbReference>
<dbReference type="eggNOG" id="KOG1357">
    <property type="taxonomic scope" value="Eukaryota"/>
</dbReference>
<keyword evidence="7" id="KW-0812">Transmembrane</keyword>
<dbReference type="GO" id="GO:0030170">
    <property type="term" value="F:pyridoxal phosphate binding"/>
    <property type="evidence" value="ECO:0007669"/>
    <property type="project" value="InterPro"/>
</dbReference>
<dbReference type="Gene3D" id="3.90.1150.10">
    <property type="entry name" value="Aspartate Aminotransferase, domain 1"/>
    <property type="match status" value="1"/>
</dbReference>
<dbReference type="GO" id="GO:0017059">
    <property type="term" value="C:serine palmitoyltransferase complex"/>
    <property type="evidence" value="ECO:0007669"/>
    <property type="project" value="TreeGrafter"/>
</dbReference>